<dbReference type="Gene3D" id="3.40.50.150">
    <property type="entry name" value="Vaccinia Virus protein VP39"/>
    <property type="match status" value="1"/>
</dbReference>
<dbReference type="RefSeq" id="WP_075100044.1">
    <property type="nucleotide sequence ID" value="NZ_MSJL01000096.1"/>
</dbReference>
<evidence type="ECO:0000259" key="1">
    <source>
        <dbReference type="Pfam" id="PF08241"/>
    </source>
</evidence>
<keyword evidence="2" id="KW-0808">Transferase</keyword>
<keyword evidence="2" id="KW-0489">Methyltransferase</keyword>
<dbReference type="SUPFAM" id="SSF53335">
    <property type="entry name" value="S-adenosyl-L-methionine-dependent methyltransferases"/>
    <property type="match status" value="1"/>
</dbReference>
<feature type="domain" description="Methyltransferase type 11" evidence="1">
    <location>
        <begin position="53"/>
        <end position="129"/>
    </location>
</feature>
<evidence type="ECO:0000313" key="4">
    <source>
        <dbReference type="Proteomes" id="UP000186437"/>
    </source>
</evidence>
<reference evidence="4" key="1">
    <citation type="submission" date="2016-12" db="EMBL/GenBank/DDBJ databases">
        <authorList>
            <person name="Gulvik C.A."/>
        </authorList>
    </citation>
    <scope>NUCLEOTIDE SEQUENCE [LARGE SCALE GENOMIC DNA]</scope>
    <source>
        <strain evidence="4">ATCC 51725</strain>
    </source>
</reference>
<keyword evidence="3" id="KW-0830">Ubiquinone</keyword>
<name>A0A1Q8E5N0_STRAI</name>
<reference evidence="2" key="2">
    <citation type="submission" date="2016-12" db="EMBL/GenBank/DDBJ databases">
        <authorList>
            <person name="Song W.-J."/>
            <person name="Kurnit D.M."/>
        </authorList>
    </citation>
    <scope>NUCLEOTIDE SEQUENCE [LARGE SCALE GENOMIC DNA]</scope>
    <source>
        <strain evidence="2">ATCC 51725</strain>
    </source>
</reference>
<dbReference type="OrthoDB" id="9769602at2"/>
<organism evidence="2 4">
    <name type="scientific">Streptococcus acidominimus</name>
    <dbReference type="NCBI Taxonomy" id="1326"/>
    <lineage>
        <taxon>Bacteria</taxon>
        <taxon>Bacillati</taxon>
        <taxon>Bacillota</taxon>
        <taxon>Bacilli</taxon>
        <taxon>Lactobacillales</taxon>
        <taxon>Streptococcaceae</taxon>
        <taxon>Streptococcus</taxon>
    </lineage>
</organism>
<dbReference type="GO" id="GO:0032259">
    <property type="term" value="P:methylation"/>
    <property type="evidence" value="ECO:0007669"/>
    <property type="project" value="UniProtKB-KW"/>
</dbReference>
<dbReference type="InterPro" id="IPR013216">
    <property type="entry name" value="Methyltransf_11"/>
</dbReference>
<protein>
    <submittedName>
        <fullName evidence="2">Type 11 methyltransferase</fullName>
    </submittedName>
    <submittedName>
        <fullName evidence="3">Ubiquinone/menaquinone biosynthesis methyltransferase</fullName>
    </submittedName>
</protein>
<dbReference type="Pfam" id="PF08241">
    <property type="entry name" value="Methyltransf_11"/>
    <property type="match status" value="1"/>
</dbReference>
<dbReference type="Proteomes" id="UP000186437">
    <property type="component" value="Unassembled WGS sequence"/>
</dbReference>
<evidence type="ECO:0000313" key="3">
    <source>
        <dbReference type="EMBL" id="SUN08020.1"/>
    </source>
</evidence>
<evidence type="ECO:0000313" key="5">
    <source>
        <dbReference type="Proteomes" id="UP000255213"/>
    </source>
</evidence>
<dbReference type="EMBL" id="UHEN01000001">
    <property type="protein sequence ID" value="SUN08020.1"/>
    <property type="molecule type" value="Genomic_DNA"/>
</dbReference>
<evidence type="ECO:0000313" key="2">
    <source>
        <dbReference type="EMBL" id="OLF47090.1"/>
    </source>
</evidence>
<dbReference type="InterPro" id="IPR029063">
    <property type="entry name" value="SAM-dependent_MTases_sf"/>
</dbReference>
<dbReference type="AlphaFoldDB" id="A0A1Q8E5N0"/>
<dbReference type="GO" id="GO:0008757">
    <property type="term" value="F:S-adenosylmethionine-dependent methyltransferase activity"/>
    <property type="evidence" value="ECO:0007669"/>
    <property type="project" value="InterPro"/>
</dbReference>
<reference evidence="3 5" key="3">
    <citation type="submission" date="2018-06" db="EMBL/GenBank/DDBJ databases">
        <authorList>
            <consortium name="Pathogen Informatics"/>
            <person name="Doyle S."/>
        </authorList>
    </citation>
    <scope>NUCLEOTIDE SEQUENCE [LARGE SCALE GENOMIC DNA]</scope>
    <source>
        <strain evidence="3 5">NCTC12957</strain>
    </source>
</reference>
<dbReference type="EMBL" id="MSJL01000096">
    <property type="protein sequence ID" value="OLF47090.1"/>
    <property type="molecule type" value="Genomic_DNA"/>
</dbReference>
<proteinExistence type="predicted"/>
<gene>
    <name evidence="2" type="ORF">BU200_10355</name>
    <name evidence="3" type="ORF">NCTC12957_01607</name>
</gene>
<dbReference type="Proteomes" id="UP000255213">
    <property type="component" value="Unassembled WGS sequence"/>
</dbReference>
<accession>A0A1Q8E5N0</accession>
<keyword evidence="4" id="KW-1185">Reference proteome</keyword>
<sequence>MNEKLDLVEIEKFYNEHEAIWYDNWYRYTNKSIELFLKNNCSFNNDDIILNAGSGGNTYGLSGHTIHMDIAEKTLSRISDKIIGNIENIPMRDNYFDHIVCVGSVINYCDANKVISEFERVLKVKGTLYLEFEPSDSFEYFGSNKYKKSVSIIETDYLKTRHSNWIFSIKYIENILKSQGFQIDTKYQFHIISSIILRITNNYDLAAKFTGVDKIVRFFPGIRNCSSNIILKCTKIH</sequence>